<name>S9TD24_9TRYP</name>
<reference evidence="1 2" key="1">
    <citation type="journal article" date="2013" name="PLoS ONE">
        <title>Predicting the Proteins of Angomonas deanei, Strigomonas culicis and Their Respective Endosymbionts Reveals New Aspects of the Trypanosomatidae Family.</title>
        <authorList>
            <person name="Motta M.C."/>
            <person name="Martins A.C."/>
            <person name="de Souza S.S."/>
            <person name="Catta-Preta C.M."/>
            <person name="Silva R."/>
            <person name="Klein C.C."/>
            <person name="de Almeida L.G."/>
            <person name="de Lima Cunha O."/>
            <person name="Ciapina L.P."/>
            <person name="Brocchi M."/>
            <person name="Colabardini A.C."/>
            <person name="de Araujo Lima B."/>
            <person name="Machado C.R."/>
            <person name="de Almeida Soares C.M."/>
            <person name="Probst C.M."/>
            <person name="de Menezes C.B."/>
            <person name="Thompson C.E."/>
            <person name="Bartholomeu D.C."/>
            <person name="Gradia D.F."/>
            <person name="Pavoni D.P."/>
            <person name="Grisard E.C."/>
            <person name="Fantinatti-Garboggini F."/>
            <person name="Marchini F.K."/>
            <person name="Rodrigues-Luiz G.F."/>
            <person name="Wagner G."/>
            <person name="Goldman G.H."/>
            <person name="Fietto J.L."/>
            <person name="Elias M.C."/>
            <person name="Goldman M.H."/>
            <person name="Sagot M.F."/>
            <person name="Pereira M."/>
            <person name="Stoco P.H."/>
            <person name="de Mendonca-Neto R.P."/>
            <person name="Teixeira S.M."/>
            <person name="Maciel T.E."/>
            <person name="de Oliveira Mendes T.A."/>
            <person name="Urmenyi T.P."/>
            <person name="de Souza W."/>
            <person name="Schenkman S."/>
            <person name="de Vasconcelos A.T."/>
        </authorList>
    </citation>
    <scope>NUCLEOTIDE SEQUENCE [LARGE SCALE GENOMIC DNA]</scope>
</reference>
<dbReference type="EMBL" id="ATMH01011648">
    <property type="protein sequence ID" value="EPY15932.1"/>
    <property type="molecule type" value="Genomic_DNA"/>
</dbReference>
<gene>
    <name evidence="1" type="ORF">STCU_11669</name>
</gene>
<evidence type="ECO:0000313" key="1">
    <source>
        <dbReference type="EMBL" id="EPY15932.1"/>
    </source>
</evidence>
<accession>S9TD24</accession>
<dbReference type="AlphaFoldDB" id="S9TD24"/>
<comment type="caution">
    <text evidence="1">The sequence shown here is derived from an EMBL/GenBank/DDBJ whole genome shotgun (WGS) entry which is preliminary data.</text>
</comment>
<evidence type="ECO:0000313" key="2">
    <source>
        <dbReference type="Proteomes" id="UP000015354"/>
    </source>
</evidence>
<sequence length="448" mass="51207">MASLFPFTKQPISLHGTVEDGGAMDRLDGLRLYAQQPAELDLEREADDTDAPDARRPADSDALLERIRYEFLRIRPYQTFYDLFARRLAPPPHAARLLFQLQEGTRTVAATVAFRTQLLGYAIRFLEHHLRQEFQLQKLEPQQTTPSAATYTVQKSVSVLLLFSTMIHSHPQQQQGAVVPSAAATTSYKTLYWTVSIADLLCAVVHHKYGPSSRANSALNELYESIQTAVLAQLRGIPSPPPLFPHQAGERVSLHLSLKSSLPFNIIKTLTNLDDMIALDIQQQTQAGRFPVNPSHTLLHFPRHSHFTFILTHNLQDPNNAVVFYKSILVSIKQTFLYLERDSAKFRFAPTDDLTLEDEGLDGEGQQENNNNNKTALYYDTIRQQEQTHWTENQIHPYNDSLRIFIDSLVILINYSFDFLKYHFLIHPLYSNNKSNDHNNDSFERKSF</sequence>
<organism evidence="1 2">
    <name type="scientific">Strigomonas culicis</name>
    <dbReference type="NCBI Taxonomy" id="28005"/>
    <lineage>
        <taxon>Eukaryota</taxon>
        <taxon>Discoba</taxon>
        <taxon>Euglenozoa</taxon>
        <taxon>Kinetoplastea</taxon>
        <taxon>Metakinetoplastina</taxon>
        <taxon>Trypanosomatida</taxon>
        <taxon>Trypanosomatidae</taxon>
        <taxon>Strigomonadinae</taxon>
        <taxon>Strigomonas</taxon>
    </lineage>
</organism>
<protein>
    <submittedName>
        <fullName evidence="1">Uncharacterized protein</fullName>
    </submittedName>
</protein>
<proteinExistence type="predicted"/>
<dbReference type="Proteomes" id="UP000015354">
    <property type="component" value="Unassembled WGS sequence"/>
</dbReference>
<keyword evidence="2" id="KW-1185">Reference proteome</keyword>